<dbReference type="HOGENOM" id="CLU_037503_1_0_6"/>
<proteinExistence type="predicted"/>
<gene>
    <name evidence="1" type="ORF">THII_3696</name>
</gene>
<dbReference type="Proteomes" id="UP000031623">
    <property type="component" value="Chromosome"/>
</dbReference>
<dbReference type="OrthoDB" id="5295974at2"/>
<protein>
    <submittedName>
        <fullName evidence="1">Signal peptide protein</fullName>
    </submittedName>
</protein>
<evidence type="ECO:0000313" key="2">
    <source>
        <dbReference type="Proteomes" id="UP000031623"/>
    </source>
</evidence>
<keyword evidence="2" id="KW-1185">Reference proteome</keyword>
<reference evidence="1 2" key="1">
    <citation type="journal article" date="2014" name="ISME J.">
        <title>Ecophysiology of Thioploca ingrica as revealed by the complete genome sequence supplemented with proteomic evidence.</title>
        <authorList>
            <person name="Kojima H."/>
            <person name="Ogura Y."/>
            <person name="Yamamoto N."/>
            <person name="Togashi T."/>
            <person name="Mori H."/>
            <person name="Watanabe T."/>
            <person name="Nemoto F."/>
            <person name="Kurokawa K."/>
            <person name="Hayashi T."/>
            <person name="Fukui M."/>
        </authorList>
    </citation>
    <scope>NUCLEOTIDE SEQUENCE [LARGE SCALE GENOMIC DNA]</scope>
</reference>
<dbReference type="InterPro" id="IPR016631">
    <property type="entry name" value="Regulatory_RpfE"/>
</dbReference>
<organism evidence="1 2">
    <name type="scientific">Thioploca ingrica</name>
    <dbReference type="NCBI Taxonomy" id="40754"/>
    <lineage>
        <taxon>Bacteria</taxon>
        <taxon>Pseudomonadati</taxon>
        <taxon>Pseudomonadota</taxon>
        <taxon>Gammaproteobacteria</taxon>
        <taxon>Thiotrichales</taxon>
        <taxon>Thiotrichaceae</taxon>
        <taxon>Thioploca</taxon>
    </lineage>
</organism>
<dbReference type="PIRSF" id="PIRSF015283">
    <property type="entry name" value="Regulatory_RpfE"/>
    <property type="match status" value="1"/>
</dbReference>
<name>A0A090AHZ0_9GAMM</name>
<sequence>MFAKSTRTNGYILHILIPELFPYHTLATPSLRLDSLEKLLSRAYSEDWAHSGWMASLFALFELPVNQPLPIAPLTRLGDANDSGNHIWLRADPVHLQAYRDQVLLFDTRSGFTLTLAEAQTLINEINPLYEEMGLQFSAPTPTRWYVALPQFPKLTTCPLPEVIGKNIQPYLPSGQDKTDWWKILNEIQMSLHQSPVNIEREARGELSINSVWFWGLGQLPNAPLPVRWSHVWTDEPLTRGLARLAQVPHSAVPANGKKWLAHLIPGEHLLTLFSPQDKIAQWATWLTELETEWFAPLFEAIKRRQFDAIILYPGQDQAFILTPAHARHYWWRRQRHWQSFISN</sequence>
<dbReference type="EMBL" id="AP014633">
    <property type="protein sequence ID" value="BAP57993.1"/>
    <property type="molecule type" value="Genomic_DNA"/>
</dbReference>
<accession>A0A090AHZ0</accession>
<dbReference type="AlphaFoldDB" id="A0A090AHZ0"/>
<evidence type="ECO:0000313" key="1">
    <source>
        <dbReference type="EMBL" id="BAP57993.1"/>
    </source>
</evidence>
<dbReference type="KEGG" id="tig:THII_3696"/>
<dbReference type="STRING" id="40754.THII_3696"/>